<dbReference type="Pfam" id="PF15869">
    <property type="entry name" value="TolB_like"/>
    <property type="match status" value="1"/>
</dbReference>
<dbReference type="OrthoDB" id="821257at2"/>
<comment type="caution">
    <text evidence="1">The sequence shown here is derived from an EMBL/GenBank/DDBJ whole genome shotgun (WGS) entry which is preliminary data.</text>
</comment>
<name>A0A3E0DQW0_9BACT</name>
<dbReference type="AlphaFoldDB" id="A0A3E0DQW0"/>
<sequence length="353" mass="39876">MFKNSIGIFLIIFLFSCGSDRENKSGEIKFGFDSFPKVQELAGQKYIYDSILNARKVLLKGNDLIVSNLGGEGRQLHILNRHTLSYKKGLGKIGDGPGEIRSGIWELDAGLNEDSFWAYDLNGKSFYEFSLNDSSSLAKRTIRQNEAWFLGYSMHWKSPNELISYVTRDSYKFGIFDTLGTRQSSIELWEKGEEVDEQIGYLLSNLYQGPIEYNPFNHVLGHAASQFENFQLISLNSGKSITLVGPKKYEIDYEVEQQGNEIAAFLSEETIKGYSDIFIGEKSVFLVYIGKTSAQRKKSGVNSDTIFEFDLEGNPKALFKTNLSIRSIAVSEKDQMIYAVTNDKDPGIVVFKY</sequence>
<dbReference type="Proteomes" id="UP000256405">
    <property type="component" value="Unassembled WGS sequence"/>
</dbReference>
<proteinExistence type="predicted"/>
<reference evidence="1 2" key="1">
    <citation type="submission" date="2018-08" db="EMBL/GenBank/DDBJ databases">
        <title>Genomic Encyclopedia of Archaeal and Bacterial Type Strains, Phase II (KMG-II): from individual species to whole genera.</title>
        <authorList>
            <person name="Goeker M."/>
        </authorList>
    </citation>
    <scope>NUCLEOTIDE SEQUENCE [LARGE SCALE GENOMIC DNA]</scope>
    <source>
        <strain evidence="1 2">DSM 15986</strain>
    </source>
</reference>
<evidence type="ECO:0000313" key="2">
    <source>
        <dbReference type="Proteomes" id="UP000256405"/>
    </source>
</evidence>
<evidence type="ECO:0000313" key="1">
    <source>
        <dbReference type="EMBL" id="REG85470.1"/>
    </source>
</evidence>
<protein>
    <submittedName>
        <fullName evidence="1">TolB-like protein</fullName>
    </submittedName>
</protein>
<gene>
    <name evidence="1" type="ORF">C8N25_113162</name>
</gene>
<organism evidence="1 2">
    <name type="scientific">Algoriphagus antarcticus</name>
    <dbReference type="NCBI Taxonomy" id="238540"/>
    <lineage>
        <taxon>Bacteria</taxon>
        <taxon>Pseudomonadati</taxon>
        <taxon>Bacteroidota</taxon>
        <taxon>Cytophagia</taxon>
        <taxon>Cytophagales</taxon>
        <taxon>Cyclobacteriaceae</taxon>
        <taxon>Algoriphagus</taxon>
    </lineage>
</organism>
<dbReference type="EMBL" id="QUNF01000013">
    <property type="protein sequence ID" value="REG85470.1"/>
    <property type="molecule type" value="Genomic_DNA"/>
</dbReference>
<dbReference type="PROSITE" id="PS51257">
    <property type="entry name" value="PROKAR_LIPOPROTEIN"/>
    <property type="match status" value="1"/>
</dbReference>
<dbReference type="RefSeq" id="WP_086542480.1">
    <property type="nucleotide sequence ID" value="NZ_MSSW01000048.1"/>
</dbReference>
<keyword evidence="2" id="KW-1185">Reference proteome</keyword>
<accession>A0A3E0DQW0</accession>